<reference evidence="6" key="1">
    <citation type="submission" date="2021-01" db="EMBL/GenBank/DDBJ databases">
        <title>Whole genome shotgun sequence of Actinoplanes nipponensis NBRC 14063.</title>
        <authorList>
            <person name="Komaki H."/>
            <person name="Tamura T."/>
        </authorList>
    </citation>
    <scope>NUCLEOTIDE SEQUENCE</scope>
    <source>
        <strain evidence="6">NBRC 14063</strain>
    </source>
</reference>
<proteinExistence type="inferred from homology"/>
<dbReference type="InterPro" id="IPR036388">
    <property type="entry name" value="WH-like_DNA-bd_sf"/>
</dbReference>
<dbReference type="AlphaFoldDB" id="A0A919MK33"/>
<gene>
    <name evidence="6" type="ORF">Ani05nite_08360</name>
</gene>
<protein>
    <submittedName>
        <fullName evidence="6">LysR family transcriptional regulator</fullName>
    </submittedName>
</protein>
<dbReference type="EMBL" id="BOMQ01000010">
    <property type="protein sequence ID" value="GIE47302.1"/>
    <property type="molecule type" value="Genomic_DNA"/>
</dbReference>
<comment type="caution">
    <text evidence="6">The sequence shown here is derived from an EMBL/GenBank/DDBJ whole genome shotgun (WGS) entry which is preliminary data.</text>
</comment>
<dbReference type="Gene3D" id="3.40.190.10">
    <property type="entry name" value="Periplasmic binding protein-like II"/>
    <property type="match status" value="2"/>
</dbReference>
<evidence type="ECO:0000256" key="3">
    <source>
        <dbReference type="ARBA" id="ARBA00023125"/>
    </source>
</evidence>
<evidence type="ECO:0000313" key="6">
    <source>
        <dbReference type="EMBL" id="GIE47302.1"/>
    </source>
</evidence>
<evidence type="ECO:0000256" key="4">
    <source>
        <dbReference type="ARBA" id="ARBA00023163"/>
    </source>
</evidence>
<organism evidence="6 7">
    <name type="scientific">Actinoplanes nipponensis</name>
    <dbReference type="NCBI Taxonomy" id="135950"/>
    <lineage>
        <taxon>Bacteria</taxon>
        <taxon>Bacillati</taxon>
        <taxon>Actinomycetota</taxon>
        <taxon>Actinomycetes</taxon>
        <taxon>Micromonosporales</taxon>
        <taxon>Micromonosporaceae</taxon>
        <taxon>Actinoplanes</taxon>
    </lineage>
</organism>
<dbReference type="PRINTS" id="PR00039">
    <property type="entry name" value="HTHLYSR"/>
</dbReference>
<comment type="similarity">
    <text evidence="1">Belongs to the LysR transcriptional regulatory family.</text>
</comment>
<dbReference type="GO" id="GO:0003700">
    <property type="term" value="F:DNA-binding transcription factor activity"/>
    <property type="evidence" value="ECO:0007669"/>
    <property type="project" value="InterPro"/>
</dbReference>
<dbReference type="PANTHER" id="PTHR30346">
    <property type="entry name" value="TRANSCRIPTIONAL DUAL REGULATOR HCAR-RELATED"/>
    <property type="match status" value="1"/>
</dbReference>
<keyword evidence="2" id="KW-0805">Transcription regulation</keyword>
<dbReference type="SUPFAM" id="SSF46785">
    <property type="entry name" value="Winged helix' DNA-binding domain"/>
    <property type="match status" value="1"/>
</dbReference>
<evidence type="ECO:0000313" key="7">
    <source>
        <dbReference type="Proteomes" id="UP000647172"/>
    </source>
</evidence>
<name>A0A919MK33_9ACTN</name>
<dbReference type="GO" id="GO:0003677">
    <property type="term" value="F:DNA binding"/>
    <property type="evidence" value="ECO:0007669"/>
    <property type="project" value="UniProtKB-KW"/>
</dbReference>
<dbReference type="InterPro" id="IPR036390">
    <property type="entry name" value="WH_DNA-bd_sf"/>
</dbReference>
<dbReference type="Proteomes" id="UP000647172">
    <property type="component" value="Unassembled WGS sequence"/>
</dbReference>
<dbReference type="FunFam" id="1.10.10.10:FF:000001">
    <property type="entry name" value="LysR family transcriptional regulator"/>
    <property type="match status" value="1"/>
</dbReference>
<feature type="domain" description="HTH lysR-type" evidence="5">
    <location>
        <begin position="1"/>
        <end position="58"/>
    </location>
</feature>
<evidence type="ECO:0000256" key="1">
    <source>
        <dbReference type="ARBA" id="ARBA00009437"/>
    </source>
</evidence>
<dbReference type="GO" id="GO:0032993">
    <property type="term" value="C:protein-DNA complex"/>
    <property type="evidence" value="ECO:0007669"/>
    <property type="project" value="TreeGrafter"/>
</dbReference>
<accession>A0A919MK33</accession>
<keyword evidence="4" id="KW-0804">Transcription</keyword>
<dbReference type="Gene3D" id="1.10.10.10">
    <property type="entry name" value="Winged helix-like DNA-binding domain superfamily/Winged helix DNA-binding domain"/>
    <property type="match status" value="1"/>
</dbReference>
<dbReference type="Pfam" id="PF00126">
    <property type="entry name" value="HTH_1"/>
    <property type="match status" value="1"/>
</dbReference>
<dbReference type="SUPFAM" id="SSF53850">
    <property type="entry name" value="Periplasmic binding protein-like II"/>
    <property type="match status" value="1"/>
</dbReference>
<keyword evidence="7" id="KW-1185">Reference proteome</keyword>
<sequence length="335" mass="36487">MNWGDLSGFLAVAGELNFTRAAATLHITQPALSVRIRRLEKNLGVRLLERSTRVTTLTAAGRVLKDWVERTAQGWEQVQREIDEAAAEPPEPAVPLPRPAARLDVCGPEPRLVLAPLVRRFTRVLWTWGTAPAPRVLANRLRSGGVQLGLWYRMPFTEPVDLRGLETALIRQIPLAVELPAGHRLAAADSVELAELAGEAWSPGATDQERALVEWACVHLGGFQPRLLEPGDDPAETRRMVTAGRAVGFAGPLTGSAPAVVRRPVRGAPQWAAYLSWSVNTPTGLAHQVLTTLRAEAETAAPAEQGRRAEAVQRNPYRSRIASQRYATASCDTAR</sequence>
<keyword evidence="3" id="KW-0238">DNA-binding</keyword>
<evidence type="ECO:0000259" key="5">
    <source>
        <dbReference type="PROSITE" id="PS50931"/>
    </source>
</evidence>
<dbReference type="PROSITE" id="PS50931">
    <property type="entry name" value="HTH_LYSR"/>
    <property type="match status" value="1"/>
</dbReference>
<dbReference type="PANTHER" id="PTHR30346:SF0">
    <property type="entry name" value="HCA OPERON TRANSCRIPTIONAL ACTIVATOR HCAR"/>
    <property type="match status" value="1"/>
</dbReference>
<dbReference type="InterPro" id="IPR000847">
    <property type="entry name" value="LysR_HTH_N"/>
</dbReference>
<evidence type="ECO:0000256" key="2">
    <source>
        <dbReference type="ARBA" id="ARBA00023015"/>
    </source>
</evidence>